<evidence type="ECO:0000256" key="2">
    <source>
        <dbReference type="ARBA" id="ARBA00022448"/>
    </source>
</evidence>
<dbReference type="Pfam" id="PF12849">
    <property type="entry name" value="PBP_like_2"/>
    <property type="match status" value="1"/>
</dbReference>
<feature type="domain" description="PBP" evidence="4">
    <location>
        <begin position="20"/>
        <end position="303"/>
    </location>
</feature>
<dbReference type="GO" id="GO:0035435">
    <property type="term" value="P:phosphate ion transmembrane transport"/>
    <property type="evidence" value="ECO:0007669"/>
    <property type="project" value="InterPro"/>
</dbReference>
<keyword evidence="3" id="KW-0592">Phosphate transport</keyword>
<comment type="similarity">
    <text evidence="1">Belongs to the PstS family.</text>
</comment>
<proteinExistence type="inferred from homology"/>
<dbReference type="InterPro" id="IPR050962">
    <property type="entry name" value="Phosphate-bind_PstS"/>
</dbReference>
<comment type="caution">
    <text evidence="5">The sequence shown here is derived from an EMBL/GenBank/DDBJ whole genome shotgun (WGS) entry which is preliminary data.</text>
</comment>
<accession>A0A1J5SZF1</accession>
<dbReference type="PANTHER" id="PTHR42996:SF1">
    <property type="entry name" value="PHOSPHATE-BINDING PROTEIN PSTS"/>
    <property type="match status" value="1"/>
</dbReference>
<dbReference type="SUPFAM" id="SSF53850">
    <property type="entry name" value="Periplasmic binding protein-like II"/>
    <property type="match status" value="1"/>
</dbReference>
<keyword evidence="2" id="KW-0813">Transport</keyword>
<dbReference type="GO" id="GO:0043190">
    <property type="term" value="C:ATP-binding cassette (ABC) transporter complex"/>
    <property type="evidence" value="ECO:0007669"/>
    <property type="project" value="InterPro"/>
</dbReference>
<name>A0A1J5SZF1_9ZZZZ</name>
<dbReference type="InterPro" id="IPR005673">
    <property type="entry name" value="ABC_phos-bd_PstS"/>
</dbReference>
<evidence type="ECO:0000313" key="5">
    <source>
        <dbReference type="EMBL" id="OIR06980.1"/>
    </source>
</evidence>
<dbReference type="NCBIfam" id="TIGR00975">
    <property type="entry name" value="3a0107s03"/>
    <property type="match status" value="1"/>
</dbReference>
<evidence type="ECO:0000259" key="4">
    <source>
        <dbReference type="Pfam" id="PF12849"/>
    </source>
</evidence>
<gene>
    <name evidence="5" type="primary">pstS_8</name>
    <name evidence="5" type="ORF">GALL_108870</name>
</gene>
<dbReference type="EMBL" id="MLJW01000040">
    <property type="protein sequence ID" value="OIR06980.1"/>
    <property type="molecule type" value="Genomic_DNA"/>
</dbReference>
<protein>
    <submittedName>
        <fullName evidence="5">Phosphate-binding protein PstS</fullName>
    </submittedName>
</protein>
<sequence length="349" mass="37503">MKKITQILSIVLVTVGFMSSTKAQNDKTLLGAGSTFIYPFFSKTFSVYNAKTGIQVNYQSIGSGGGILQLTNKTVDFGASDGPLNEEQTKKLGVPALHIPMASGAVVLTYNLPGNNNGIVLTPDVIADIFLGKITKWNDPRIVSRNKGVNIPAFPILVAHRSDGSGTTAIFTNYLSKVSPEWKTRVGAGGAVNWPVGLGGKGNEGVSGLVKQTPGAIGYVELIYSLQNKMDYAKVVNKKGKVIVPSLASVTAAGNVKMPEDSKIFLTDTEAADGYSIAGFTWAIIYKEQNYNSRSADRAKKLLNLLWWNIHEGQQYAAPLNYAPLSKEALKIAEKILKSATYNGKPILK</sequence>
<evidence type="ECO:0000256" key="3">
    <source>
        <dbReference type="ARBA" id="ARBA00022592"/>
    </source>
</evidence>
<dbReference type="PIRSF" id="PIRSF002756">
    <property type="entry name" value="PstS"/>
    <property type="match status" value="1"/>
</dbReference>
<evidence type="ECO:0000256" key="1">
    <source>
        <dbReference type="ARBA" id="ARBA00008725"/>
    </source>
</evidence>
<dbReference type="AlphaFoldDB" id="A0A1J5SZF1"/>
<dbReference type="Gene3D" id="3.40.190.10">
    <property type="entry name" value="Periplasmic binding protein-like II"/>
    <property type="match status" value="2"/>
</dbReference>
<reference evidence="5" key="1">
    <citation type="submission" date="2016-10" db="EMBL/GenBank/DDBJ databases">
        <title>Sequence of Gallionella enrichment culture.</title>
        <authorList>
            <person name="Poehlein A."/>
            <person name="Muehling M."/>
            <person name="Daniel R."/>
        </authorList>
    </citation>
    <scope>NUCLEOTIDE SEQUENCE</scope>
</reference>
<dbReference type="CDD" id="cd13565">
    <property type="entry name" value="PBP2_PstS"/>
    <property type="match status" value="1"/>
</dbReference>
<dbReference type="InterPro" id="IPR024370">
    <property type="entry name" value="PBP_domain"/>
</dbReference>
<organism evidence="5">
    <name type="scientific">mine drainage metagenome</name>
    <dbReference type="NCBI Taxonomy" id="410659"/>
    <lineage>
        <taxon>unclassified sequences</taxon>
        <taxon>metagenomes</taxon>
        <taxon>ecological metagenomes</taxon>
    </lineage>
</organism>
<dbReference type="GO" id="GO:0042301">
    <property type="term" value="F:phosphate ion binding"/>
    <property type="evidence" value="ECO:0007669"/>
    <property type="project" value="InterPro"/>
</dbReference>
<dbReference type="PANTHER" id="PTHR42996">
    <property type="entry name" value="PHOSPHATE-BINDING PROTEIN PSTS"/>
    <property type="match status" value="1"/>
</dbReference>